<feature type="domain" description="Carboxymuconolactone decarboxylase-like" evidence="1">
    <location>
        <begin position="38"/>
        <end position="93"/>
    </location>
</feature>
<dbReference type="GO" id="GO:0051920">
    <property type="term" value="F:peroxiredoxin activity"/>
    <property type="evidence" value="ECO:0007669"/>
    <property type="project" value="InterPro"/>
</dbReference>
<dbReference type="SUPFAM" id="SSF69118">
    <property type="entry name" value="AhpD-like"/>
    <property type="match status" value="1"/>
</dbReference>
<proteinExistence type="predicted"/>
<evidence type="ECO:0000313" key="3">
    <source>
        <dbReference type="Proteomes" id="UP000465241"/>
    </source>
</evidence>
<reference evidence="2 3" key="1">
    <citation type="journal article" date="2019" name="Emerg. Microbes Infect.">
        <title>Comprehensive subspecies identification of 175 nontuberculous mycobacteria species based on 7547 genomic profiles.</title>
        <authorList>
            <person name="Matsumoto Y."/>
            <person name="Kinjo T."/>
            <person name="Motooka D."/>
            <person name="Nabeya D."/>
            <person name="Jung N."/>
            <person name="Uechi K."/>
            <person name="Horii T."/>
            <person name="Iida T."/>
            <person name="Fujita J."/>
            <person name="Nakamura S."/>
        </authorList>
    </citation>
    <scope>NUCLEOTIDE SEQUENCE [LARGE SCALE GENOMIC DNA]</scope>
    <source>
        <strain evidence="2 3">JCM 13392</strain>
    </source>
</reference>
<name>A0A7I9WYM0_9MYCO</name>
<dbReference type="Proteomes" id="UP000465241">
    <property type="component" value="Unassembled WGS sequence"/>
</dbReference>
<dbReference type="Pfam" id="PF02627">
    <property type="entry name" value="CMD"/>
    <property type="match status" value="2"/>
</dbReference>
<sequence length="235" mass="26149">MKQLERHVGGWSTDFESEHAERPLYFERLAAMVAVPEARASLSPVDRALIGVALVANVANTKWSRFEAHQALALDAGATREQIRDVLQLVSIMSIHAMTTSVPALMRVLQERGLAPDRSLDDRQRSLKEDFERRRGYWHETWDDVLVLDPEMFAAYTAFSTSGAEEGSLEIRLRELIYIAIDSVPTHLYVPGVEIHARNALDSGATPDQILEAIEIAALLGADPYITAVQDSRLA</sequence>
<comment type="caution">
    <text evidence="2">The sequence shown here is derived from an EMBL/GenBank/DDBJ whole genome shotgun (WGS) entry which is preliminary data.</text>
</comment>
<dbReference type="RefSeq" id="WP_193491663.1">
    <property type="nucleotide sequence ID" value="NZ_BAAAMC010000033.1"/>
</dbReference>
<organism evidence="2 3">
    <name type="scientific">Mycolicibacterium murale</name>
    <dbReference type="NCBI Taxonomy" id="182220"/>
    <lineage>
        <taxon>Bacteria</taxon>
        <taxon>Bacillati</taxon>
        <taxon>Actinomycetota</taxon>
        <taxon>Actinomycetes</taxon>
        <taxon>Mycobacteriales</taxon>
        <taxon>Mycobacteriaceae</taxon>
        <taxon>Mycolicibacterium</taxon>
    </lineage>
</organism>
<gene>
    <name evidence="2" type="ORF">MMUR_64330</name>
</gene>
<dbReference type="AlphaFoldDB" id="A0A7I9WYM0"/>
<dbReference type="PANTHER" id="PTHR33930">
    <property type="entry name" value="ALKYL HYDROPEROXIDE REDUCTASE AHPD"/>
    <property type="match status" value="1"/>
</dbReference>
<keyword evidence="3" id="KW-1185">Reference proteome</keyword>
<dbReference type="InterPro" id="IPR029032">
    <property type="entry name" value="AhpD-like"/>
</dbReference>
<evidence type="ECO:0000259" key="1">
    <source>
        <dbReference type="Pfam" id="PF02627"/>
    </source>
</evidence>
<dbReference type="PANTHER" id="PTHR33930:SF2">
    <property type="entry name" value="BLR3452 PROTEIN"/>
    <property type="match status" value="1"/>
</dbReference>
<evidence type="ECO:0000313" key="2">
    <source>
        <dbReference type="EMBL" id="GFG62297.1"/>
    </source>
</evidence>
<accession>A0A7I9WYM0</accession>
<dbReference type="InterPro" id="IPR003779">
    <property type="entry name" value="CMD-like"/>
</dbReference>
<protein>
    <recommendedName>
        <fullName evidence="1">Carboxymuconolactone decarboxylase-like domain-containing protein</fullName>
    </recommendedName>
</protein>
<dbReference type="Gene3D" id="1.20.1290.10">
    <property type="entry name" value="AhpD-like"/>
    <property type="match status" value="1"/>
</dbReference>
<dbReference type="EMBL" id="BLKT01000003">
    <property type="protein sequence ID" value="GFG62297.1"/>
    <property type="molecule type" value="Genomic_DNA"/>
</dbReference>
<feature type="domain" description="Carboxymuconolactone decarboxylase-like" evidence="1">
    <location>
        <begin position="150"/>
        <end position="226"/>
    </location>
</feature>